<dbReference type="GO" id="GO:0006171">
    <property type="term" value="P:cAMP biosynthetic process"/>
    <property type="evidence" value="ECO:0007669"/>
    <property type="project" value="TreeGrafter"/>
</dbReference>
<reference evidence="3 4" key="1">
    <citation type="submission" date="2016-10" db="EMBL/GenBank/DDBJ databases">
        <authorList>
            <person name="Varghese N."/>
            <person name="Submissions S."/>
        </authorList>
    </citation>
    <scope>NUCLEOTIDE SEQUENCE [LARGE SCALE GENOMIC DNA]</scope>
    <source>
        <strain evidence="3 4">DSM 21822</strain>
    </source>
</reference>
<dbReference type="SUPFAM" id="SSF48452">
    <property type="entry name" value="TPR-like"/>
    <property type="match status" value="1"/>
</dbReference>
<dbReference type="PANTHER" id="PTHR43081">
    <property type="entry name" value="ADENYLATE CYCLASE, TERMINAL-DIFFERENTIATION SPECIFIC-RELATED"/>
    <property type="match status" value="1"/>
</dbReference>
<dbReference type="Gene3D" id="1.25.40.10">
    <property type="entry name" value="Tetratricopeptide repeat domain"/>
    <property type="match status" value="1"/>
</dbReference>
<dbReference type="Pfam" id="PF12895">
    <property type="entry name" value="ANAPC3"/>
    <property type="match status" value="1"/>
</dbReference>
<dbReference type="InterPro" id="IPR050697">
    <property type="entry name" value="Adenylyl/Guanylyl_Cyclase_3/4"/>
</dbReference>
<keyword evidence="1" id="KW-0802">TPR repeat</keyword>
<keyword evidence="4" id="KW-1185">Reference proteome</keyword>
<evidence type="ECO:0000313" key="3">
    <source>
        <dbReference type="EMBL" id="SFK32964.1"/>
    </source>
</evidence>
<organism evidence="3 4">
    <name type="scientific">Neomesorhizobium albiziae</name>
    <dbReference type="NCBI Taxonomy" id="335020"/>
    <lineage>
        <taxon>Bacteria</taxon>
        <taxon>Pseudomonadati</taxon>
        <taxon>Pseudomonadota</taxon>
        <taxon>Alphaproteobacteria</taxon>
        <taxon>Hyphomicrobiales</taxon>
        <taxon>Phyllobacteriaceae</taxon>
        <taxon>Neomesorhizobium</taxon>
    </lineage>
</organism>
<dbReference type="Proteomes" id="UP000323300">
    <property type="component" value="Unassembled WGS sequence"/>
</dbReference>
<dbReference type="Pfam" id="PF00515">
    <property type="entry name" value="TPR_1"/>
    <property type="match status" value="1"/>
</dbReference>
<feature type="repeat" description="TPR" evidence="1">
    <location>
        <begin position="461"/>
        <end position="494"/>
    </location>
</feature>
<gene>
    <name evidence="3" type="ORF">SAMN04488498_10538</name>
</gene>
<dbReference type="InterPro" id="IPR029787">
    <property type="entry name" value="Nucleotide_cyclase"/>
</dbReference>
<feature type="repeat" description="TPR" evidence="1">
    <location>
        <begin position="427"/>
        <end position="460"/>
    </location>
</feature>
<dbReference type="AlphaFoldDB" id="A0A1I3YMB4"/>
<dbReference type="PROSITE" id="PS50005">
    <property type="entry name" value="TPR"/>
    <property type="match status" value="2"/>
</dbReference>
<sequence length="589" mass="66175">MPGTRQERLNHKLSAILYADVHGYTRLMDHDEAGTVVRLTRSLALIRNLVGDYGGAVVNTAGDGLVAIFPSASQALHFAMEMQLELSNESAWSSGQEPFAYRIGITIGDTIAGDDGVYGHNVNMAARIQALATPGGICITDTVYQLVRSNPELSLRSLGKQKLKNIEEQVEVYAVELDAAAARAEPMPLMSLSRVTQRLVPDSSLAVLPLRNVSGDPADAHLCQGVVADLISNLCRFRSLMVIARHSSFLVSAHLKSLREIGQQLGVRYLLSGRFRRVGNEIRFSFDLNETDTENTIWSERYEGSIADIFAFQDDVTATTAARLAVHIDMAENRRLSAQNHPNLHAYGLILRGQDLSFRFRPESNSHARRLFEEARLLDPRYGRSYAAISRTFNFEWRYNWTTDPDAALNEALNLAQLAVKYDDLDARGYSEMGLAHLYKKEHDEALAAYERALQLNPNDADLLAEMGDCLVYVRQAERAVTLLERAIRLNPYHPDSYLWYLGDAYFHLGEYEKTIQTLRRMRDNSEGHRLLAASHALLGQSDEAERHARAVMEVHPNFTVEHWRKVPPNKFPEDLEVFVEGLRKAGLR</sequence>
<dbReference type="Gene3D" id="3.30.70.1230">
    <property type="entry name" value="Nucleotide cyclase"/>
    <property type="match status" value="1"/>
</dbReference>
<dbReference type="PROSITE" id="PS50125">
    <property type="entry name" value="GUANYLATE_CYCLASE_2"/>
    <property type="match status" value="1"/>
</dbReference>
<dbReference type="OrthoDB" id="54411at2"/>
<name>A0A1I3YMB4_9HYPH</name>
<protein>
    <submittedName>
        <fullName evidence="3">TolB amino-terminal domain-containing protein</fullName>
    </submittedName>
</protein>
<dbReference type="PROSITE" id="PS50293">
    <property type="entry name" value="TPR_REGION"/>
    <property type="match status" value="1"/>
</dbReference>
<dbReference type="PANTHER" id="PTHR43081:SF19">
    <property type="entry name" value="PH-SENSITIVE ADENYLATE CYCLASE RV1264"/>
    <property type="match status" value="1"/>
</dbReference>
<feature type="domain" description="Guanylate cyclase" evidence="2">
    <location>
        <begin position="15"/>
        <end position="129"/>
    </location>
</feature>
<dbReference type="InterPro" id="IPR011990">
    <property type="entry name" value="TPR-like_helical_dom_sf"/>
</dbReference>
<dbReference type="GO" id="GO:0004016">
    <property type="term" value="F:adenylate cyclase activity"/>
    <property type="evidence" value="ECO:0007669"/>
    <property type="project" value="UniProtKB-ARBA"/>
</dbReference>
<accession>A0A1I3YMB4</accession>
<evidence type="ECO:0000313" key="4">
    <source>
        <dbReference type="Proteomes" id="UP000323300"/>
    </source>
</evidence>
<evidence type="ECO:0000259" key="2">
    <source>
        <dbReference type="PROSITE" id="PS50125"/>
    </source>
</evidence>
<dbReference type="EMBL" id="FOSL01000005">
    <property type="protein sequence ID" value="SFK32964.1"/>
    <property type="molecule type" value="Genomic_DNA"/>
</dbReference>
<dbReference type="SMART" id="SM00028">
    <property type="entry name" value="TPR"/>
    <property type="match status" value="3"/>
</dbReference>
<dbReference type="GO" id="GO:0035556">
    <property type="term" value="P:intracellular signal transduction"/>
    <property type="evidence" value="ECO:0007669"/>
    <property type="project" value="InterPro"/>
</dbReference>
<dbReference type="RefSeq" id="WP_149760075.1">
    <property type="nucleotide sequence ID" value="NZ_BSPE01000056.1"/>
</dbReference>
<dbReference type="InterPro" id="IPR019734">
    <property type="entry name" value="TPR_rpt"/>
</dbReference>
<dbReference type="Pfam" id="PF00211">
    <property type="entry name" value="Guanylate_cyc"/>
    <property type="match status" value="1"/>
</dbReference>
<proteinExistence type="predicted"/>
<dbReference type="SMART" id="SM00044">
    <property type="entry name" value="CYCc"/>
    <property type="match status" value="1"/>
</dbReference>
<dbReference type="SUPFAM" id="SSF55073">
    <property type="entry name" value="Nucleotide cyclase"/>
    <property type="match status" value="1"/>
</dbReference>
<dbReference type="CDD" id="cd07302">
    <property type="entry name" value="CHD"/>
    <property type="match status" value="1"/>
</dbReference>
<evidence type="ECO:0000256" key="1">
    <source>
        <dbReference type="PROSITE-ProRule" id="PRU00339"/>
    </source>
</evidence>
<dbReference type="InterPro" id="IPR001054">
    <property type="entry name" value="A/G_cyclase"/>
</dbReference>